<dbReference type="EMBL" id="CAJJDO010000006">
    <property type="protein sequence ID" value="CAD8137258.1"/>
    <property type="molecule type" value="Genomic_DNA"/>
</dbReference>
<evidence type="ECO:0000313" key="1">
    <source>
        <dbReference type="EMBL" id="CAD8137258.1"/>
    </source>
</evidence>
<sequence>MQSISLPEQHTEQMRALTQQYIQNFDQFMDESYHQVNEAIDFPNQKANVSRAKMASQTVSSKLK</sequence>
<comment type="caution">
    <text evidence="1">The sequence shown here is derived from an EMBL/GenBank/DDBJ whole genome shotgun (WGS) entry which is preliminary data.</text>
</comment>
<gene>
    <name evidence="1" type="ORF">PPENT_87.1.T0060001</name>
</gene>
<evidence type="ECO:0000313" key="2">
    <source>
        <dbReference type="Proteomes" id="UP000689195"/>
    </source>
</evidence>
<keyword evidence="2" id="KW-1185">Reference proteome</keyword>
<dbReference type="AlphaFoldDB" id="A0A8S1SB62"/>
<organism evidence="1 2">
    <name type="scientific">Paramecium pentaurelia</name>
    <dbReference type="NCBI Taxonomy" id="43138"/>
    <lineage>
        <taxon>Eukaryota</taxon>
        <taxon>Sar</taxon>
        <taxon>Alveolata</taxon>
        <taxon>Ciliophora</taxon>
        <taxon>Intramacronucleata</taxon>
        <taxon>Oligohymenophorea</taxon>
        <taxon>Peniculida</taxon>
        <taxon>Parameciidae</taxon>
        <taxon>Paramecium</taxon>
    </lineage>
</organism>
<name>A0A8S1SB62_9CILI</name>
<accession>A0A8S1SB62</accession>
<protein>
    <submittedName>
        <fullName evidence="1">Uncharacterized protein</fullName>
    </submittedName>
</protein>
<proteinExistence type="predicted"/>
<reference evidence="1" key="1">
    <citation type="submission" date="2021-01" db="EMBL/GenBank/DDBJ databases">
        <authorList>
            <consortium name="Genoscope - CEA"/>
            <person name="William W."/>
        </authorList>
    </citation>
    <scope>NUCLEOTIDE SEQUENCE</scope>
</reference>
<dbReference type="Proteomes" id="UP000689195">
    <property type="component" value="Unassembled WGS sequence"/>
</dbReference>